<proteinExistence type="predicted"/>
<evidence type="ECO:0000256" key="2">
    <source>
        <dbReference type="ARBA" id="ARBA00022898"/>
    </source>
</evidence>
<comment type="cofactor">
    <cofactor evidence="1">
        <name>pyridoxal 5'-phosphate</name>
        <dbReference type="ChEBI" id="CHEBI:597326"/>
    </cofactor>
</comment>
<keyword evidence="6" id="KW-1185">Reference proteome</keyword>
<feature type="region of interest" description="Disordered" evidence="3">
    <location>
        <begin position="348"/>
        <end position="374"/>
    </location>
</feature>
<dbReference type="InterPro" id="IPR050214">
    <property type="entry name" value="Cys_Synth/Cystath_Beta-Synth"/>
</dbReference>
<keyword evidence="2" id="KW-0663">Pyridoxal phosphate</keyword>
<gene>
    <name evidence="5" type="ORF">ACFSYJ_29045</name>
</gene>
<dbReference type="Gene3D" id="3.40.50.1100">
    <property type="match status" value="2"/>
</dbReference>
<dbReference type="InterPro" id="IPR036052">
    <property type="entry name" value="TrpB-like_PALP_sf"/>
</dbReference>
<evidence type="ECO:0000259" key="4">
    <source>
        <dbReference type="Pfam" id="PF00291"/>
    </source>
</evidence>
<evidence type="ECO:0000313" key="5">
    <source>
        <dbReference type="EMBL" id="MFD2462688.1"/>
    </source>
</evidence>
<feature type="domain" description="Tryptophan synthase beta chain-like PALP" evidence="4">
    <location>
        <begin position="22"/>
        <end position="307"/>
    </location>
</feature>
<dbReference type="SUPFAM" id="SSF53686">
    <property type="entry name" value="Tryptophan synthase beta subunit-like PLP-dependent enzymes"/>
    <property type="match status" value="1"/>
</dbReference>
<evidence type="ECO:0000256" key="1">
    <source>
        <dbReference type="ARBA" id="ARBA00001933"/>
    </source>
</evidence>
<comment type="caution">
    <text evidence="5">The sequence shown here is derived from an EMBL/GenBank/DDBJ whole genome shotgun (WGS) entry which is preliminary data.</text>
</comment>
<protein>
    <submittedName>
        <fullName evidence="5">Pyridoxal-phosphate dependent enzyme</fullName>
    </submittedName>
</protein>
<feature type="compositionally biased region" description="Polar residues" evidence="3">
    <location>
        <begin position="365"/>
        <end position="374"/>
    </location>
</feature>
<dbReference type="EMBL" id="JBHUKU010000017">
    <property type="protein sequence ID" value="MFD2462688.1"/>
    <property type="molecule type" value="Genomic_DNA"/>
</dbReference>
<dbReference type="InterPro" id="IPR001926">
    <property type="entry name" value="TrpB-like_PALP"/>
</dbReference>
<reference evidence="6" key="1">
    <citation type="journal article" date="2019" name="Int. J. Syst. Evol. Microbiol.">
        <title>The Global Catalogue of Microorganisms (GCM) 10K type strain sequencing project: providing services to taxonomists for standard genome sequencing and annotation.</title>
        <authorList>
            <consortium name="The Broad Institute Genomics Platform"/>
            <consortium name="The Broad Institute Genome Sequencing Center for Infectious Disease"/>
            <person name="Wu L."/>
            <person name="Ma J."/>
        </authorList>
    </citation>
    <scope>NUCLEOTIDE SEQUENCE [LARGE SCALE GENOMIC DNA]</scope>
    <source>
        <strain evidence="6">CGMCC 4.7643</strain>
    </source>
</reference>
<accession>A0ABW5GP99</accession>
<organism evidence="5 6">
    <name type="scientific">Amycolatopsis samaneae</name>
    <dbReference type="NCBI Taxonomy" id="664691"/>
    <lineage>
        <taxon>Bacteria</taxon>
        <taxon>Bacillati</taxon>
        <taxon>Actinomycetota</taxon>
        <taxon>Actinomycetes</taxon>
        <taxon>Pseudonocardiales</taxon>
        <taxon>Pseudonocardiaceae</taxon>
        <taxon>Amycolatopsis</taxon>
    </lineage>
</organism>
<name>A0ABW5GP99_9PSEU</name>
<dbReference type="CDD" id="cd01561">
    <property type="entry name" value="CBS_like"/>
    <property type="match status" value="1"/>
</dbReference>
<dbReference type="RefSeq" id="WP_345403944.1">
    <property type="nucleotide sequence ID" value="NZ_BAABHG010000015.1"/>
</dbReference>
<dbReference type="PANTHER" id="PTHR10314">
    <property type="entry name" value="CYSTATHIONINE BETA-SYNTHASE"/>
    <property type="match status" value="1"/>
</dbReference>
<evidence type="ECO:0000313" key="6">
    <source>
        <dbReference type="Proteomes" id="UP001597419"/>
    </source>
</evidence>
<sequence length="374" mass="39918">MTAWELPSRRSLPATWPEFTAALGDTPLLRLRVRVTGRQAEVCLKLEDYNPFGSVKDRTAAGLLIAAEAEHPPGSRLHIVESTSGNLGVALAALCRLRGHRFTAVVDPRTSTENLARLKEFGARTDLVTEADEHGGYLEARLKRVTRHLSESPDAVWTNQYGNPANPLAHFAGSGPELVRQNGSRLAGVFVAVSTGGTFAGIARYLRKVSPGTRVVAVDSVGSAALGGPLGPRLIPGLGASRPSAFAACEFVNEREWLSDAEAVAAGHTLAAQTGLVLGGSASAALAAFLRHAARGSLADGGQYLCLCADDGRKYLDTLYDDRWLDQAGIDPSEHFDRLSGTRFEPSVRLPRLKPTPPPGRFRCTDSSFSKSAR</sequence>
<evidence type="ECO:0000256" key="3">
    <source>
        <dbReference type="SAM" id="MobiDB-lite"/>
    </source>
</evidence>
<dbReference type="Proteomes" id="UP001597419">
    <property type="component" value="Unassembled WGS sequence"/>
</dbReference>
<dbReference type="Pfam" id="PF00291">
    <property type="entry name" value="PALP"/>
    <property type="match status" value="1"/>
</dbReference>